<comment type="subcellular location">
    <subcellularLocation>
        <location evidence="1">Cytoplasm</location>
        <location evidence="1">Cytoskeleton</location>
        <location evidence="1">Cilium basal body</location>
    </subcellularLocation>
</comment>
<evidence type="ECO:0000256" key="4">
    <source>
        <dbReference type="ARBA" id="ARBA00023069"/>
    </source>
</evidence>
<feature type="compositionally biased region" description="Basic and acidic residues" evidence="7">
    <location>
        <begin position="28"/>
        <end position="41"/>
    </location>
</feature>
<keyword evidence="5" id="KW-0206">Cytoskeleton</keyword>
<feature type="compositionally biased region" description="Low complexity" evidence="7">
    <location>
        <begin position="136"/>
        <end position="152"/>
    </location>
</feature>
<dbReference type="AlphaFoldDB" id="A0A7S2SRL5"/>
<dbReference type="GO" id="GO:0042073">
    <property type="term" value="P:intraciliary transport"/>
    <property type="evidence" value="ECO:0007669"/>
    <property type="project" value="InterPro"/>
</dbReference>
<sequence length="480" mass="50186">MAGSESGDQWSDSEFEESGFQSSQGLGADEKRTPGGKKESVKNQPYDEALDLSQSMNSELSPAKYPRSAASKYDEALDAGSSMDAKEARARGDGRDAKNAAGPGIVKNKQFDEAYELSGDSAESSVASSERESPSPKKTGPSSSALGASQQGRAGGGIGGAIQGMASGGAAGGGGEVRGSRPGGVGTAGGIGSIGAGAGGAGARQPSLGGAGGGDESSESESDDENSQSGARVEGAYDPDDFKHLNVSSEIKDLFNYITRYKPHDVDLDSTLRCFVPDYIPAVGEMDAFVKVTPPDSSRDDLGLKVLDEPAALQSDPTVLELQLINISKKGHADIVVRSIEDAAKNPQQIDRWIRSVQDELHAHRHAAEVQYKRPMPDIESLMAEWPADFEDALQQLTLPSPDMAMSLEEYARVVCGLMDIPVHANIIESLHVLFSLYTAFKENPHFAARSQEAAAADGPTGAPMGAMMGGGGADIFTLE</sequence>
<feature type="region of interest" description="Disordered" evidence="7">
    <location>
        <begin position="1"/>
        <end position="242"/>
    </location>
</feature>
<evidence type="ECO:0000256" key="2">
    <source>
        <dbReference type="ARBA" id="ARBA00007700"/>
    </source>
</evidence>
<dbReference type="GO" id="GO:0030992">
    <property type="term" value="C:intraciliary transport particle B"/>
    <property type="evidence" value="ECO:0007669"/>
    <property type="project" value="TreeGrafter"/>
</dbReference>
<keyword evidence="6" id="KW-0966">Cell projection</keyword>
<feature type="compositionally biased region" description="Acidic residues" evidence="7">
    <location>
        <begin position="216"/>
        <end position="226"/>
    </location>
</feature>
<feature type="compositionally biased region" description="Basic and acidic residues" evidence="7">
    <location>
        <begin position="84"/>
        <end position="98"/>
    </location>
</feature>
<protein>
    <recommendedName>
        <fullName evidence="9">Intraflagellar transport protein 46 homolog</fullName>
    </recommendedName>
</protein>
<proteinExistence type="inferred from homology"/>
<evidence type="ECO:0000256" key="6">
    <source>
        <dbReference type="ARBA" id="ARBA00023273"/>
    </source>
</evidence>
<feature type="compositionally biased region" description="Polar residues" evidence="7">
    <location>
        <begin position="1"/>
        <end position="10"/>
    </location>
</feature>
<dbReference type="GO" id="GO:0005815">
    <property type="term" value="C:microtubule organizing center"/>
    <property type="evidence" value="ECO:0007669"/>
    <property type="project" value="TreeGrafter"/>
</dbReference>
<gene>
    <name evidence="8" type="ORF">RMAR1173_LOCUS17906</name>
</gene>
<keyword evidence="3" id="KW-0963">Cytoplasm</keyword>
<evidence type="ECO:0008006" key="9">
    <source>
        <dbReference type="Google" id="ProtNLM"/>
    </source>
</evidence>
<evidence type="ECO:0000256" key="5">
    <source>
        <dbReference type="ARBA" id="ARBA00023212"/>
    </source>
</evidence>
<evidence type="ECO:0000256" key="7">
    <source>
        <dbReference type="SAM" id="MobiDB-lite"/>
    </source>
</evidence>
<dbReference type="GO" id="GO:0060271">
    <property type="term" value="P:cilium assembly"/>
    <property type="evidence" value="ECO:0007669"/>
    <property type="project" value="TreeGrafter"/>
</dbReference>
<evidence type="ECO:0000256" key="1">
    <source>
        <dbReference type="ARBA" id="ARBA00004120"/>
    </source>
</evidence>
<evidence type="ECO:0000313" key="8">
    <source>
        <dbReference type="EMBL" id="CAD9706915.1"/>
    </source>
</evidence>
<dbReference type="EMBL" id="HBHJ01027069">
    <property type="protein sequence ID" value="CAD9706915.1"/>
    <property type="molecule type" value="Transcribed_RNA"/>
</dbReference>
<name>A0A7S2SRL5_9STRA</name>
<feature type="compositionally biased region" description="Gly residues" evidence="7">
    <location>
        <begin position="153"/>
        <end position="202"/>
    </location>
</feature>
<dbReference type="PANTHER" id="PTHR13376">
    <property type="entry name" value="INTRAFLAGELLAR TRANSPORT PROTEIN 46 HOMOLOG"/>
    <property type="match status" value="1"/>
</dbReference>
<dbReference type="GO" id="GO:0031514">
    <property type="term" value="C:motile cilium"/>
    <property type="evidence" value="ECO:0007669"/>
    <property type="project" value="TreeGrafter"/>
</dbReference>
<organism evidence="8">
    <name type="scientific">Rhizochromulina marina</name>
    <dbReference type="NCBI Taxonomy" id="1034831"/>
    <lineage>
        <taxon>Eukaryota</taxon>
        <taxon>Sar</taxon>
        <taxon>Stramenopiles</taxon>
        <taxon>Ochrophyta</taxon>
        <taxon>Dictyochophyceae</taxon>
        <taxon>Rhizochromulinales</taxon>
        <taxon>Rhizochromulina</taxon>
    </lineage>
</organism>
<accession>A0A7S2SRL5</accession>
<dbReference type="PANTHER" id="PTHR13376:SF0">
    <property type="entry name" value="INTRAFLAGELLAR TRANSPORT PROTEIN 46 HOMOLOG"/>
    <property type="match status" value="1"/>
</dbReference>
<keyword evidence="4" id="KW-0969">Cilium</keyword>
<comment type="similarity">
    <text evidence="2">Belongs to the IFT46 family.</text>
</comment>
<dbReference type="InterPro" id="IPR022088">
    <property type="entry name" value="Intraflagellar_transp_cmplxB"/>
</dbReference>
<reference evidence="8" key="1">
    <citation type="submission" date="2021-01" db="EMBL/GenBank/DDBJ databases">
        <authorList>
            <person name="Corre E."/>
            <person name="Pelletier E."/>
            <person name="Niang G."/>
            <person name="Scheremetjew M."/>
            <person name="Finn R."/>
            <person name="Kale V."/>
            <person name="Holt S."/>
            <person name="Cochrane G."/>
            <person name="Meng A."/>
            <person name="Brown T."/>
            <person name="Cohen L."/>
        </authorList>
    </citation>
    <scope>NUCLEOTIDE SEQUENCE</scope>
    <source>
        <strain evidence="8">CCMP1243</strain>
    </source>
</reference>
<evidence type="ECO:0000256" key="3">
    <source>
        <dbReference type="ARBA" id="ARBA00022490"/>
    </source>
</evidence>
<dbReference type="Pfam" id="PF12317">
    <property type="entry name" value="IFT46_B_C"/>
    <property type="match status" value="1"/>
</dbReference>